<dbReference type="EMBL" id="BMME01000001">
    <property type="protein sequence ID" value="GGK00024.1"/>
    <property type="molecule type" value="Genomic_DNA"/>
</dbReference>
<evidence type="ECO:0000313" key="2">
    <source>
        <dbReference type="EMBL" id="GGK00024.1"/>
    </source>
</evidence>
<keyword evidence="1" id="KW-0472">Membrane</keyword>
<sequence>MLGRVNPRRQADPFPEPPGADAIARWLAGMPERLGMLRHWRWWLIGSMLLVVALAMLRAPIGAWLWPQTRAQALHDEAERALARGMLSAKDGRGARELFEAALAMDPDRGEARQGLARVAVAALGQARTALAEDRFADAHRHLALARALSVPRAEADALADALRTREAGQAGIDGMFARAELAHARGRLDDGPGSALPLYARVLALEPAHAGALRGREDALGELLAQAREALRAGDVGHAVRLVATVRGYDPAHIDLPDTVARLMEESGLDGDGVARLLAGEAIGLPGAGAGPEGDARVAAMGADQRAQRVASLLAEAEAARAAGNIFAPPGGSAVGKVAEARALDPASPAVAAAATRLLPAAQECHALALRGNRLRSAASCLDARAALGDDAGELAAARRQLAERWLAVGDERLGAGEIGNARSALAAARVADPGVPGLADFELRVRAAAAALRSD</sequence>
<dbReference type="InterPro" id="IPR011990">
    <property type="entry name" value="TPR-like_helical_dom_sf"/>
</dbReference>
<keyword evidence="1" id="KW-0812">Transmembrane</keyword>
<dbReference type="Gene3D" id="1.25.40.10">
    <property type="entry name" value="Tetratricopeptide repeat domain"/>
    <property type="match status" value="1"/>
</dbReference>
<evidence type="ECO:0000256" key="1">
    <source>
        <dbReference type="SAM" id="Phobius"/>
    </source>
</evidence>
<comment type="caution">
    <text evidence="2">The sequence shown here is derived from an EMBL/GenBank/DDBJ whole genome shotgun (WGS) entry which is preliminary data.</text>
</comment>
<keyword evidence="3" id="KW-1185">Reference proteome</keyword>
<evidence type="ECO:0008006" key="4">
    <source>
        <dbReference type="Google" id="ProtNLM"/>
    </source>
</evidence>
<reference evidence="3" key="1">
    <citation type="journal article" date="2019" name="Int. J. Syst. Evol. Microbiol.">
        <title>The Global Catalogue of Microorganisms (GCM) 10K type strain sequencing project: providing services to taxonomists for standard genome sequencing and annotation.</title>
        <authorList>
            <consortium name="The Broad Institute Genomics Platform"/>
            <consortium name="The Broad Institute Genome Sequencing Center for Infectious Disease"/>
            <person name="Wu L."/>
            <person name="Ma J."/>
        </authorList>
    </citation>
    <scope>NUCLEOTIDE SEQUENCE [LARGE SCALE GENOMIC DNA]</scope>
    <source>
        <strain evidence="3">CGMCC 1.8985</strain>
    </source>
</reference>
<name>A0ABQ2E8V3_9GAMM</name>
<organism evidence="2 3">
    <name type="scientific">Luteimonas terricola</name>
    <dbReference type="NCBI Taxonomy" id="645597"/>
    <lineage>
        <taxon>Bacteria</taxon>
        <taxon>Pseudomonadati</taxon>
        <taxon>Pseudomonadota</taxon>
        <taxon>Gammaproteobacteria</taxon>
        <taxon>Lysobacterales</taxon>
        <taxon>Lysobacteraceae</taxon>
        <taxon>Luteimonas</taxon>
    </lineage>
</organism>
<keyword evidence="1" id="KW-1133">Transmembrane helix</keyword>
<gene>
    <name evidence="2" type="ORF">GCM10011394_06540</name>
</gene>
<feature type="transmembrane region" description="Helical" evidence="1">
    <location>
        <begin position="42"/>
        <end position="66"/>
    </location>
</feature>
<evidence type="ECO:0000313" key="3">
    <source>
        <dbReference type="Proteomes" id="UP000599009"/>
    </source>
</evidence>
<protein>
    <recommendedName>
        <fullName evidence="4">Tetratricopeptide repeat protein</fullName>
    </recommendedName>
</protein>
<accession>A0ABQ2E8V3</accession>
<dbReference type="Proteomes" id="UP000599009">
    <property type="component" value="Unassembled WGS sequence"/>
</dbReference>
<proteinExistence type="predicted"/>